<dbReference type="InterPro" id="IPR036249">
    <property type="entry name" value="Thioredoxin-like_sf"/>
</dbReference>
<gene>
    <name evidence="8" type="ORF">TEA_027050</name>
</gene>
<keyword evidence="2 5" id="KW-0808">Transferase</keyword>
<dbReference type="PROSITE" id="PS50404">
    <property type="entry name" value="GST_NTER"/>
    <property type="match status" value="1"/>
</dbReference>
<dbReference type="InterPro" id="IPR036282">
    <property type="entry name" value="Glutathione-S-Trfase_C_sf"/>
</dbReference>
<dbReference type="CDD" id="cd03058">
    <property type="entry name" value="GST_N_Tau"/>
    <property type="match status" value="1"/>
</dbReference>
<dbReference type="InterPro" id="IPR010987">
    <property type="entry name" value="Glutathione-S-Trfase_C-like"/>
</dbReference>
<dbReference type="SFLD" id="SFLDG00358">
    <property type="entry name" value="Main_(cytGST)"/>
    <property type="match status" value="1"/>
</dbReference>
<accession>A0A4S4DSC3</accession>
<evidence type="ECO:0000259" key="7">
    <source>
        <dbReference type="PROSITE" id="PS50405"/>
    </source>
</evidence>
<reference evidence="8 9" key="1">
    <citation type="journal article" date="2018" name="Proc. Natl. Acad. Sci. U.S.A.">
        <title>Draft genome sequence of Camellia sinensis var. sinensis provides insights into the evolution of the tea genome and tea quality.</title>
        <authorList>
            <person name="Wei C."/>
            <person name="Yang H."/>
            <person name="Wang S."/>
            <person name="Zhao J."/>
            <person name="Liu C."/>
            <person name="Gao L."/>
            <person name="Xia E."/>
            <person name="Lu Y."/>
            <person name="Tai Y."/>
            <person name="She G."/>
            <person name="Sun J."/>
            <person name="Cao H."/>
            <person name="Tong W."/>
            <person name="Gao Q."/>
            <person name="Li Y."/>
            <person name="Deng W."/>
            <person name="Jiang X."/>
            <person name="Wang W."/>
            <person name="Chen Q."/>
            <person name="Zhang S."/>
            <person name="Li H."/>
            <person name="Wu J."/>
            <person name="Wang P."/>
            <person name="Li P."/>
            <person name="Shi C."/>
            <person name="Zheng F."/>
            <person name="Jian J."/>
            <person name="Huang B."/>
            <person name="Shan D."/>
            <person name="Shi M."/>
            <person name="Fang C."/>
            <person name="Yue Y."/>
            <person name="Li F."/>
            <person name="Li D."/>
            <person name="Wei S."/>
            <person name="Han B."/>
            <person name="Jiang C."/>
            <person name="Yin Y."/>
            <person name="Xia T."/>
            <person name="Zhang Z."/>
            <person name="Bennetzen J.L."/>
            <person name="Zhao S."/>
            <person name="Wan X."/>
        </authorList>
    </citation>
    <scope>NUCLEOTIDE SEQUENCE [LARGE SCALE GENOMIC DNA]</scope>
    <source>
        <strain evidence="9">cv. Shuchazao</strain>
        <tissue evidence="8">Leaf</tissue>
    </source>
</reference>
<evidence type="ECO:0000256" key="4">
    <source>
        <dbReference type="ARBA" id="ARBA00047960"/>
    </source>
</evidence>
<evidence type="ECO:0000259" key="6">
    <source>
        <dbReference type="PROSITE" id="PS50404"/>
    </source>
</evidence>
<dbReference type="PROSITE" id="PS50405">
    <property type="entry name" value="GST_CTER"/>
    <property type="match status" value="1"/>
</dbReference>
<dbReference type="GO" id="GO:0009407">
    <property type="term" value="P:toxin catabolic process"/>
    <property type="evidence" value="ECO:0007669"/>
    <property type="project" value="UniProtKB-ARBA"/>
</dbReference>
<feature type="domain" description="GST C-terminal" evidence="7">
    <location>
        <begin position="93"/>
        <end position="225"/>
    </location>
</feature>
<comment type="function">
    <text evidence="5">Is involved in the conjugation of reduced glutathione to a wide number of exogenous and endogenous hydrophobic electrophiles.</text>
</comment>
<dbReference type="Gene3D" id="3.40.30.10">
    <property type="entry name" value="Glutaredoxin"/>
    <property type="match status" value="1"/>
</dbReference>
<sequence length="230" mass="26355">MDKMEKKGEVVLYGTWGSAYCTRVALALKLKGITYDYIEEDLTNKSELLLQYNPVHKKVPVLVHKGKPIVESLLILEYIDEFWYNTPKLFPEDPHDRAMLRFWANFYDQKLFPSTFPIIKSSGKEQEKAIQDFSELLKVLEEGLEKDFPGKSPFLNGETIGYLGIVVGSSACNFDAFHEAVAVVVDSQKHPAFTSWVATLKDHPLMKETLPDHHKLVAKMREKYFQSPQV</sequence>
<dbReference type="Proteomes" id="UP000306102">
    <property type="component" value="Unassembled WGS sequence"/>
</dbReference>
<dbReference type="STRING" id="542762.A0A4S4DSC3"/>
<proteinExistence type="inferred from homology"/>
<keyword evidence="5" id="KW-0963">Cytoplasm</keyword>
<dbReference type="InterPro" id="IPR004045">
    <property type="entry name" value="Glutathione_S-Trfase_N"/>
</dbReference>
<dbReference type="InterPro" id="IPR040079">
    <property type="entry name" value="Glutathione_S-Trfase"/>
</dbReference>
<dbReference type="AlphaFoldDB" id="A0A4S4DSC3"/>
<dbReference type="GO" id="GO:0005829">
    <property type="term" value="C:cytosol"/>
    <property type="evidence" value="ECO:0007669"/>
    <property type="project" value="UniProtKB-SubCell"/>
</dbReference>
<comment type="catalytic activity">
    <reaction evidence="4 5">
        <text>RX + glutathione = an S-substituted glutathione + a halide anion + H(+)</text>
        <dbReference type="Rhea" id="RHEA:16437"/>
        <dbReference type="ChEBI" id="CHEBI:15378"/>
        <dbReference type="ChEBI" id="CHEBI:16042"/>
        <dbReference type="ChEBI" id="CHEBI:17792"/>
        <dbReference type="ChEBI" id="CHEBI:57925"/>
        <dbReference type="ChEBI" id="CHEBI:90779"/>
        <dbReference type="EC" id="2.5.1.18"/>
    </reaction>
</comment>
<feature type="domain" description="GST N-terminal" evidence="6">
    <location>
        <begin position="8"/>
        <end position="87"/>
    </location>
</feature>
<dbReference type="CDD" id="cd03185">
    <property type="entry name" value="GST_C_Tau"/>
    <property type="match status" value="1"/>
</dbReference>
<evidence type="ECO:0000256" key="1">
    <source>
        <dbReference type="ARBA" id="ARBA00022575"/>
    </source>
</evidence>
<dbReference type="FunFam" id="1.20.1050.10:FF:000016">
    <property type="entry name" value="Glutathione S-transferase U9"/>
    <property type="match status" value="1"/>
</dbReference>
<dbReference type="FunFam" id="3.40.30.10:FF:000014">
    <property type="entry name" value="Tau class glutathione S-transferase"/>
    <property type="match status" value="1"/>
</dbReference>
<dbReference type="SUPFAM" id="SSF47616">
    <property type="entry name" value="GST C-terminal domain-like"/>
    <property type="match status" value="1"/>
</dbReference>
<dbReference type="GO" id="GO:0004364">
    <property type="term" value="F:glutathione transferase activity"/>
    <property type="evidence" value="ECO:0007669"/>
    <property type="project" value="UniProtKB-UniRule"/>
</dbReference>
<comment type="caution">
    <text evidence="8">The sequence shown here is derived from an EMBL/GenBank/DDBJ whole genome shotgun (WGS) entry which is preliminary data.</text>
</comment>
<keyword evidence="9" id="KW-1185">Reference proteome</keyword>
<protein>
    <recommendedName>
        <fullName evidence="5">Glutathione S-transferase</fullName>
        <ecNumber evidence="5">2.5.1.18</ecNumber>
    </recommendedName>
</protein>
<dbReference type="PANTHER" id="PTHR11260">
    <property type="entry name" value="GLUTATHIONE S-TRANSFERASE, GST, SUPERFAMILY, GST DOMAIN CONTAINING"/>
    <property type="match status" value="1"/>
</dbReference>
<keyword evidence="1" id="KW-0216">Detoxification</keyword>
<evidence type="ECO:0000256" key="5">
    <source>
        <dbReference type="RuleBase" id="RU369102"/>
    </source>
</evidence>
<dbReference type="Gene3D" id="1.20.1050.10">
    <property type="match status" value="1"/>
</dbReference>
<evidence type="ECO:0000256" key="2">
    <source>
        <dbReference type="ARBA" id="ARBA00022679"/>
    </source>
</evidence>
<evidence type="ECO:0000256" key="3">
    <source>
        <dbReference type="ARBA" id="ARBA00025743"/>
    </source>
</evidence>
<organism evidence="8 9">
    <name type="scientific">Camellia sinensis var. sinensis</name>
    <name type="common">China tea</name>
    <dbReference type="NCBI Taxonomy" id="542762"/>
    <lineage>
        <taxon>Eukaryota</taxon>
        <taxon>Viridiplantae</taxon>
        <taxon>Streptophyta</taxon>
        <taxon>Embryophyta</taxon>
        <taxon>Tracheophyta</taxon>
        <taxon>Spermatophyta</taxon>
        <taxon>Magnoliopsida</taxon>
        <taxon>eudicotyledons</taxon>
        <taxon>Gunneridae</taxon>
        <taxon>Pentapetalae</taxon>
        <taxon>asterids</taxon>
        <taxon>Ericales</taxon>
        <taxon>Theaceae</taxon>
        <taxon>Camellia</taxon>
    </lineage>
</organism>
<dbReference type="SFLD" id="SFLDG01152">
    <property type="entry name" value="Main.3:_Omega-_and_Tau-like"/>
    <property type="match status" value="1"/>
</dbReference>
<dbReference type="PANTHER" id="PTHR11260:SF622">
    <property type="entry name" value="GLUTATHIONE S-TRANSFERASE"/>
    <property type="match status" value="1"/>
</dbReference>
<dbReference type="SUPFAM" id="SSF52833">
    <property type="entry name" value="Thioredoxin-like"/>
    <property type="match status" value="1"/>
</dbReference>
<dbReference type="EC" id="2.5.1.18" evidence="5"/>
<dbReference type="InterPro" id="IPR045073">
    <property type="entry name" value="Omega/Tau-like"/>
</dbReference>
<dbReference type="GO" id="GO:0006749">
    <property type="term" value="P:glutathione metabolic process"/>
    <property type="evidence" value="ECO:0007669"/>
    <property type="project" value="InterPro"/>
</dbReference>
<dbReference type="Pfam" id="PF02798">
    <property type="entry name" value="GST_N"/>
    <property type="match status" value="1"/>
</dbReference>
<comment type="subcellular location">
    <subcellularLocation>
        <location evidence="5">Cytoplasm</location>
        <location evidence="5">Cytosol</location>
    </subcellularLocation>
</comment>
<dbReference type="EMBL" id="SDRB02010506">
    <property type="protein sequence ID" value="THG06088.1"/>
    <property type="molecule type" value="Genomic_DNA"/>
</dbReference>
<comment type="similarity">
    <text evidence="3">Belongs to the GST superfamily. Tau family.</text>
</comment>
<evidence type="ECO:0000313" key="9">
    <source>
        <dbReference type="Proteomes" id="UP000306102"/>
    </source>
</evidence>
<dbReference type="SFLD" id="SFLDS00019">
    <property type="entry name" value="Glutathione_Transferase_(cytos"/>
    <property type="match status" value="1"/>
</dbReference>
<evidence type="ECO:0000313" key="8">
    <source>
        <dbReference type="EMBL" id="THG06088.1"/>
    </source>
</evidence>
<dbReference type="InterPro" id="IPR045074">
    <property type="entry name" value="GST_C_Tau"/>
</dbReference>
<name>A0A4S4DSC3_CAMSN</name>